<dbReference type="PRINTS" id="PR01407">
    <property type="entry name" value="BUTYPHLNCDUF"/>
</dbReference>
<dbReference type="Gene3D" id="3.30.40.10">
    <property type="entry name" value="Zinc/RING finger domain, C3HC4 (zinc finger)"/>
    <property type="match status" value="1"/>
</dbReference>
<dbReference type="PROSITE" id="PS00518">
    <property type="entry name" value="ZF_RING_1"/>
    <property type="match status" value="1"/>
</dbReference>
<dbReference type="SUPFAM" id="SSF57845">
    <property type="entry name" value="B-box zinc-binding domain"/>
    <property type="match status" value="1"/>
</dbReference>
<dbReference type="GO" id="GO:0045087">
    <property type="term" value="P:innate immune response"/>
    <property type="evidence" value="ECO:0007669"/>
    <property type="project" value="UniProtKB-KW"/>
</dbReference>
<dbReference type="PROSITE" id="PS50089">
    <property type="entry name" value="ZF_RING_2"/>
    <property type="match status" value="1"/>
</dbReference>
<dbReference type="Proteomes" id="UP000694389">
    <property type="component" value="Unassembled WGS sequence"/>
</dbReference>
<feature type="domain" description="B box-type" evidence="9">
    <location>
        <begin position="159"/>
        <end position="199"/>
    </location>
</feature>
<organism evidence="11 12">
    <name type="scientific">Dicentrarchus labrax</name>
    <name type="common">European seabass</name>
    <name type="synonym">Morone labrax</name>
    <dbReference type="NCBI Taxonomy" id="13489"/>
    <lineage>
        <taxon>Eukaryota</taxon>
        <taxon>Metazoa</taxon>
        <taxon>Chordata</taxon>
        <taxon>Craniata</taxon>
        <taxon>Vertebrata</taxon>
        <taxon>Euteleostomi</taxon>
        <taxon>Actinopterygii</taxon>
        <taxon>Neopterygii</taxon>
        <taxon>Teleostei</taxon>
        <taxon>Neoteleostei</taxon>
        <taxon>Acanthomorphata</taxon>
        <taxon>Eupercaria</taxon>
        <taxon>Moronidae</taxon>
        <taxon>Dicentrarchus</taxon>
    </lineage>
</organism>
<dbReference type="SMART" id="SM00449">
    <property type="entry name" value="SPRY"/>
    <property type="match status" value="1"/>
</dbReference>
<dbReference type="Ensembl" id="ENSDLAT00005072170.1">
    <property type="protein sequence ID" value="ENSDLAP00005068347.1"/>
    <property type="gene ID" value="ENSDLAG00005032991.1"/>
</dbReference>
<dbReference type="InterPro" id="IPR003877">
    <property type="entry name" value="SPRY_dom"/>
</dbReference>
<dbReference type="PANTHER" id="PTHR25465:SF32">
    <property type="entry name" value="BLOODTHIRSTY-RELATED GENE FAMILY, MEMBER 16 ISOFORM X1-RELATED"/>
    <property type="match status" value="1"/>
</dbReference>
<dbReference type="InterPro" id="IPR043136">
    <property type="entry name" value="B30.2/SPRY_sf"/>
</dbReference>
<dbReference type="InterPro" id="IPR051051">
    <property type="entry name" value="E3_ubiq-ligase_TRIM/RNF"/>
</dbReference>
<dbReference type="InterPro" id="IPR017907">
    <property type="entry name" value="Znf_RING_CS"/>
</dbReference>
<dbReference type="GeneTree" id="ENSGT00940000154395"/>
<dbReference type="SMART" id="SM00184">
    <property type="entry name" value="RING"/>
    <property type="match status" value="1"/>
</dbReference>
<feature type="domain" description="B30.2/SPRY" evidence="10">
    <location>
        <begin position="407"/>
        <end position="627"/>
    </location>
</feature>
<dbReference type="PROSITE" id="PS50188">
    <property type="entry name" value="B302_SPRY"/>
    <property type="match status" value="1"/>
</dbReference>
<dbReference type="Gene3D" id="2.60.120.920">
    <property type="match status" value="1"/>
</dbReference>
<name>A0A8P4KE87_DICLA</name>
<dbReference type="InterPro" id="IPR003879">
    <property type="entry name" value="Butyrophylin_SPRY"/>
</dbReference>
<dbReference type="Pfam" id="PF13765">
    <property type="entry name" value="PRY"/>
    <property type="match status" value="1"/>
</dbReference>
<dbReference type="GO" id="GO:0005737">
    <property type="term" value="C:cytoplasm"/>
    <property type="evidence" value="ECO:0007669"/>
    <property type="project" value="UniProtKB-ARBA"/>
</dbReference>
<dbReference type="Pfam" id="PF25600">
    <property type="entry name" value="TRIM_CC"/>
    <property type="match status" value="1"/>
</dbReference>
<keyword evidence="3 6" id="KW-0863">Zinc-finger</keyword>
<keyword evidence="12" id="KW-1185">Reference proteome</keyword>
<dbReference type="PANTHER" id="PTHR25465">
    <property type="entry name" value="B-BOX DOMAIN CONTAINING"/>
    <property type="match status" value="1"/>
</dbReference>
<dbReference type="SUPFAM" id="SSF49899">
    <property type="entry name" value="Concanavalin A-like lectins/glucanases"/>
    <property type="match status" value="1"/>
</dbReference>
<evidence type="ECO:0000313" key="11">
    <source>
        <dbReference type="Ensembl" id="ENSDLAP00005068347.1"/>
    </source>
</evidence>
<dbReference type="InterPro" id="IPR000315">
    <property type="entry name" value="Znf_B-box"/>
</dbReference>
<keyword evidence="7" id="KW-0175">Coiled coil</keyword>
<evidence type="ECO:0000256" key="6">
    <source>
        <dbReference type="PROSITE-ProRule" id="PRU00024"/>
    </source>
</evidence>
<keyword evidence="4" id="KW-0862">Zinc</keyword>
<keyword evidence="1" id="KW-0399">Innate immunity</keyword>
<evidence type="ECO:0000256" key="4">
    <source>
        <dbReference type="ARBA" id="ARBA00022833"/>
    </source>
</evidence>
<evidence type="ECO:0000256" key="2">
    <source>
        <dbReference type="ARBA" id="ARBA00022723"/>
    </source>
</evidence>
<dbReference type="SMART" id="SM00336">
    <property type="entry name" value="BBOX"/>
    <property type="match status" value="2"/>
</dbReference>
<evidence type="ECO:0000256" key="1">
    <source>
        <dbReference type="ARBA" id="ARBA00022588"/>
    </source>
</evidence>
<evidence type="ECO:0000256" key="5">
    <source>
        <dbReference type="ARBA" id="ARBA00022859"/>
    </source>
</evidence>
<dbReference type="Pfam" id="PF00622">
    <property type="entry name" value="SPRY"/>
    <property type="match status" value="1"/>
</dbReference>
<accession>A0A8P4KE87</accession>
<dbReference type="Ensembl" id="ENSDLAT00005078260.1">
    <property type="protein sequence ID" value="ENSDLAP00005070432.1"/>
    <property type="gene ID" value="ENSDLAG00005032991.1"/>
</dbReference>
<dbReference type="PROSITE" id="PS50119">
    <property type="entry name" value="ZF_BBOX"/>
    <property type="match status" value="1"/>
</dbReference>
<dbReference type="InterPro" id="IPR058030">
    <property type="entry name" value="TRIM8/14/16/25/29/45/65_CC"/>
</dbReference>
<evidence type="ECO:0000313" key="12">
    <source>
        <dbReference type="Proteomes" id="UP000694389"/>
    </source>
</evidence>
<dbReference type="SUPFAM" id="SSF57850">
    <property type="entry name" value="RING/U-box"/>
    <property type="match status" value="1"/>
</dbReference>
<evidence type="ECO:0000259" key="10">
    <source>
        <dbReference type="PROSITE" id="PS50188"/>
    </source>
</evidence>
<dbReference type="CDD" id="cd19802">
    <property type="entry name" value="Bbox1_TRIM8-like"/>
    <property type="match status" value="1"/>
</dbReference>
<dbReference type="Pfam" id="PF13445">
    <property type="entry name" value="zf-RING_UBOX"/>
    <property type="match status" value="1"/>
</dbReference>
<protein>
    <submittedName>
        <fullName evidence="11">Uncharacterized protein</fullName>
    </submittedName>
</protein>
<dbReference type="InterPro" id="IPR001870">
    <property type="entry name" value="B30.2/SPRY"/>
</dbReference>
<proteinExistence type="predicted"/>
<dbReference type="Ensembl" id="ENSDLAT00005083082.1">
    <property type="protein sequence ID" value="ENSDLAP00005074260.1"/>
    <property type="gene ID" value="ENSDLAG00005032991.1"/>
</dbReference>
<evidence type="ECO:0000256" key="7">
    <source>
        <dbReference type="SAM" id="Coils"/>
    </source>
</evidence>
<feature type="coiled-coil region" evidence="7">
    <location>
        <begin position="260"/>
        <end position="313"/>
    </location>
</feature>
<dbReference type="CDD" id="cd19769">
    <property type="entry name" value="Bbox2_TRIM16-like"/>
    <property type="match status" value="1"/>
</dbReference>
<dbReference type="Pfam" id="PF00643">
    <property type="entry name" value="zf-B_box"/>
    <property type="match status" value="1"/>
</dbReference>
<evidence type="ECO:0000259" key="9">
    <source>
        <dbReference type="PROSITE" id="PS50119"/>
    </source>
</evidence>
<gene>
    <name evidence="11" type="primary">LOC127358797</name>
</gene>
<reference evidence="11" key="1">
    <citation type="submission" date="2025-05" db="UniProtKB">
        <authorList>
            <consortium name="Ensembl"/>
        </authorList>
    </citation>
    <scope>IDENTIFICATION</scope>
</reference>
<dbReference type="AlphaFoldDB" id="A0A8P4KE87"/>
<dbReference type="GO" id="GO:0008270">
    <property type="term" value="F:zinc ion binding"/>
    <property type="evidence" value="ECO:0007669"/>
    <property type="project" value="UniProtKB-KW"/>
</dbReference>
<keyword evidence="5" id="KW-0391">Immunity</keyword>
<sequence>MIYILKSYSSILSSCLDMASASSLPCEEQLLCSICLDVFSEPVSTPCGHNYCKTCITGYWASTDLIQCPLCKKTFLGRPQLQVNTGFRDMVEHFNNMTAEDGILAKPGEVPCDICRGQKLKAQKTCLVCLASYCQSHLEPHQRVTTLRKHQLIDPVLNLEDRVCQRHDKMFEFFCHRDQTCVCFMCLKDNHATHEAVPLEQEFREKKAWLVDVMSEIKMTENAKSRSMKKIKYSAEKSKKESEKEIADIVEAFTALVVSLQRSQAELIELIQAKQKAAEKQVKDHMTQLEQELAELRRRRSEMEELLQTEDHLRLLQSCPALLSPPRTGELFDPLSHSSPPSTLHLSLDISRQSYVGMVKKAVAQMEKTLTNEMEMLIHEVRLSDGCEAATQPDAAENPMTDKFITEVWNMPQDKLMMIQQCDAVNVTLDAYTAKSRLKVSEDGKQLRFNDGLLSFPNLFGRRFEYQPFVLGKDGFSSGRFYYEVRVSGSKSWLLGVVKESINRETTLIPTPEEGAWTFYKLSCEFGEVYHAYITPFGHLNLGKWLDTVGVFVDYEKGEVSFYDVEARTLIFSYSGCTFTETAPALKAFLYSMAGANLSRPKLYPIFGVLEHDSNSVLEITPVVPPSSV</sequence>
<evidence type="ECO:0000256" key="3">
    <source>
        <dbReference type="ARBA" id="ARBA00022771"/>
    </source>
</evidence>
<dbReference type="InterPro" id="IPR013083">
    <property type="entry name" value="Znf_RING/FYVE/PHD"/>
</dbReference>
<dbReference type="InterPro" id="IPR013320">
    <property type="entry name" value="ConA-like_dom_sf"/>
</dbReference>
<feature type="domain" description="RING-type" evidence="8">
    <location>
        <begin position="32"/>
        <end position="72"/>
    </location>
</feature>
<dbReference type="SMART" id="SM00589">
    <property type="entry name" value="PRY"/>
    <property type="match status" value="1"/>
</dbReference>
<keyword evidence="2" id="KW-0479">Metal-binding</keyword>
<dbReference type="Gene3D" id="4.10.830.40">
    <property type="match status" value="1"/>
</dbReference>
<dbReference type="Gene3D" id="3.30.160.60">
    <property type="entry name" value="Classic Zinc Finger"/>
    <property type="match status" value="1"/>
</dbReference>
<dbReference type="InterPro" id="IPR027370">
    <property type="entry name" value="Znf-RING_euk"/>
</dbReference>
<evidence type="ECO:0000259" key="8">
    <source>
        <dbReference type="PROSITE" id="PS50089"/>
    </source>
</evidence>
<dbReference type="InterPro" id="IPR006574">
    <property type="entry name" value="PRY"/>
</dbReference>
<dbReference type="InterPro" id="IPR001841">
    <property type="entry name" value="Znf_RING"/>
</dbReference>